<dbReference type="GO" id="GO:0032259">
    <property type="term" value="P:methylation"/>
    <property type="evidence" value="ECO:0007669"/>
    <property type="project" value="UniProtKB-KW"/>
</dbReference>
<dbReference type="PANTHER" id="PTHR24422:SF10">
    <property type="entry name" value="CHEMOTAXIS PROTEIN METHYLTRANSFERASE 2"/>
    <property type="match status" value="1"/>
</dbReference>
<keyword evidence="3 7" id="KW-0489">Methyltransferase</keyword>
<evidence type="ECO:0000256" key="5">
    <source>
        <dbReference type="ARBA" id="ARBA00022691"/>
    </source>
</evidence>
<dbReference type="EC" id="2.1.1.80" evidence="2"/>
<keyword evidence="4" id="KW-0808">Transferase</keyword>
<dbReference type="SUPFAM" id="SSF53335">
    <property type="entry name" value="S-adenosyl-L-methionine-dependent methyltransferases"/>
    <property type="match status" value="1"/>
</dbReference>
<dbReference type="PANTHER" id="PTHR24422">
    <property type="entry name" value="CHEMOTAXIS PROTEIN METHYLTRANSFERASE"/>
    <property type="match status" value="1"/>
</dbReference>
<dbReference type="RefSeq" id="WP_134113570.1">
    <property type="nucleotide sequence ID" value="NZ_SOBG01000007.1"/>
</dbReference>
<dbReference type="Proteomes" id="UP000294678">
    <property type="component" value="Unassembled WGS sequence"/>
</dbReference>
<dbReference type="EMBL" id="SOBG01000007">
    <property type="protein sequence ID" value="TDT68639.1"/>
    <property type="molecule type" value="Genomic_DNA"/>
</dbReference>
<feature type="domain" description="CheR-type methyltransferase" evidence="6">
    <location>
        <begin position="1"/>
        <end position="276"/>
    </location>
</feature>
<comment type="catalytic activity">
    <reaction evidence="1">
        <text>L-glutamyl-[protein] + S-adenosyl-L-methionine = [protein]-L-glutamate 5-O-methyl ester + S-adenosyl-L-homocysteine</text>
        <dbReference type="Rhea" id="RHEA:24452"/>
        <dbReference type="Rhea" id="RHEA-COMP:10208"/>
        <dbReference type="Rhea" id="RHEA-COMP:10311"/>
        <dbReference type="ChEBI" id="CHEBI:29973"/>
        <dbReference type="ChEBI" id="CHEBI:57856"/>
        <dbReference type="ChEBI" id="CHEBI:59789"/>
        <dbReference type="ChEBI" id="CHEBI:82795"/>
        <dbReference type="EC" id="2.1.1.80"/>
    </reaction>
</comment>
<dbReference type="PRINTS" id="PR00996">
    <property type="entry name" value="CHERMTFRASE"/>
</dbReference>
<evidence type="ECO:0000256" key="3">
    <source>
        <dbReference type="ARBA" id="ARBA00022603"/>
    </source>
</evidence>
<organism evidence="7 8">
    <name type="scientific">Hypnocyclicus thermotrophus</name>
    <dbReference type="NCBI Taxonomy" id="1627895"/>
    <lineage>
        <taxon>Bacteria</taxon>
        <taxon>Fusobacteriati</taxon>
        <taxon>Fusobacteriota</taxon>
        <taxon>Fusobacteriia</taxon>
        <taxon>Fusobacteriales</taxon>
        <taxon>Fusobacteriaceae</taxon>
        <taxon>Hypnocyclicus</taxon>
    </lineage>
</organism>
<dbReference type="Gene3D" id="1.10.155.10">
    <property type="entry name" value="Chemotaxis receptor methyltransferase CheR, N-terminal domain"/>
    <property type="match status" value="1"/>
</dbReference>
<gene>
    <name evidence="7" type="ORF">EV215_1706</name>
</gene>
<dbReference type="SUPFAM" id="SSF47757">
    <property type="entry name" value="Chemotaxis receptor methyltransferase CheR, N-terminal domain"/>
    <property type="match status" value="1"/>
</dbReference>
<evidence type="ECO:0000313" key="8">
    <source>
        <dbReference type="Proteomes" id="UP000294678"/>
    </source>
</evidence>
<accession>A0AA46DXR8</accession>
<dbReference type="GO" id="GO:0008983">
    <property type="term" value="F:protein-glutamate O-methyltransferase activity"/>
    <property type="evidence" value="ECO:0007669"/>
    <property type="project" value="UniProtKB-EC"/>
</dbReference>
<dbReference type="Gene3D" id="3.40.50.150">
    <property type="entry name" value="Vaccinia Virus protein VP39"/>
    <property type="match status" value="1"/>
</dbReference>
<keyword evidence="8" id="KW-1185">Reference proteome</keyword>
<dbReference type="Pfam" id="PF03705">
    <property type="entry name" value="CheR_N"/>
    <property type="match status" value="1"/>
</dbReference>
<dbReference type="InterPro" id="IPR022642">
    <property type="entry name" value="CheR_C"/>
</dbReference>
<evidence type="ECO:0000259" key="6">
    <source>
        <dbReference type="PROSITE" id="PS50123"/>
    </source>
</evidence>
<dbReference type="InterPro" id="IPR000780">
    <property type="entry name" value="CheR_MeTrfase"/>
</dbReference>
<evidence type="ECO:0000313" key="7">
    <source>
        <dbReference type="EMBL" id="TDT68639.1"/>
    </source>
</evidence>
<dbReference type="Pfam" id="PF01739">
    <property type="entry name" value="CheR"/>
    <property type="match status" value="1"/>
</dbReference>
<dbReference type="InterPro" id="IPR022641">
    <property type="entry name" value="CheR_N"/>
</dbReference>
<dbReference type="InterPro" id="IPR036804">
    <property type="entry name" value="CheR_N_sf"/>
</dbReference>
<name>A0AA46DXR8_9FUSO</name>
<evidence type="ECO:0000256" key="2">
    <source>
        <dbReference type="ARBA" id="ARBA00012534"/>
    </source>
</evidence>
<evidence type="ECO:0000256" key="1">
    <source>
        <dbReference type="ARBA" id="ARBA00001541"/>
    </source>
</evidence>
<proteinExistence type="predicted"/>
<sequence length="276" mass="32801">MIIKIEMNDKEFELFRDYIYERSGIHYTINKKTILQNRVRRRLRDLELDSYTKYFNIIKNKSMSDPEVIKFFDEVTTNETSFFRHDKQFIALEKMVIPELLANRRISTINIWSAAASTGKEAYTIAAVLKEIPELKGKNIKILGTDLNQKVLNIAKEGKYDIKDIKNVEKKYLKYFDIDEKNGIVTVKNELKSLVTFKRFNLTDRFTSIPKMDIIFCRNVFIYFQKHTQKEIVDKFYDKLNPNGFFILGHSETLNGIDNNFTYRKFNNENLMIYQK</sequence>
<dbReference type="AlphaFoldDB" id="A0AA46DXR8"/>
<dbReference type="SMART" id="SM00138">
    <property type="entry name" value="MeTrc"/>
    <property type="match status" value="1"/>
</dbReference>
<keyword evidence="5" id="KW-0949">S-adenosyl-L-methionine</keyword>
<dbReference type="PROSITE" id="PS50123">
    <property type="entry name" value="CHER"/>
    <property type="match status" value="1"/>
</dbReference>
<dbReference type="PIRSF" id="PIRSF000410">
    <property type="entry name" value="CheR"/>
    <property type="match status" value="1"/>
</dbReference>
<reference evidence="7 8" key="1">
    <citation type="submission" date="2019-03" db="EMBL/GenBank/DDBJ databases">
        <title>Genomic Encyclopedia of Type Strains, Phase IV (KMG-IV): sequencing the most valuable type-strain genomes for metagenomic binning, comparative biology and taxonomic classification.</title>
        <authorList>
            <person name="Goeker M."/>
        </authorList>
    </citation>
    <scope>NUCLEOTIDE SEQUENCE [LARGE SCALE GENOMIC DNA]</scope>
    <source>
        <strain evidence="7 8">DSM 100055</strain>
    </source>
</reference>
<evidence type="ECO:0000256" key="4">
    <source>
        <dbReference type="ARBA" id="ARBA00022679"/>
    </source>
</evidence>
<dbReference type="InterPro" id="IPR029063">
    <property type="entry name" value="SAM-dependent_MTases_sf"/>
</dbReference>
<protein>
    <recommendedName>
        <fullName evidence="2">protein-glutamate O-methyltransferase</fullName>
        <ecNumber evidence="2">2.1.1.80</ecNumber>
    </recommendedName>
</protein>
<dbReference type="InterPro" id="IPR026024">
    <property type="entry name" value="Chemotaxis_MeTrfase_CheR"/>
</dbReference>
<dbReference type="InterPro" id="IPR050903">
    <property type="entry name" value="Bact_Chemotaxis_MeTrfase"/>
</dbReference>
<comment type="caution">
    <text evidence="7">The sequence shown here is derived from an EMBL/GenBank/DDBJ whole genome shotgun (WGS) entry which is preliminary data.</text>
</comment>